<feature type="transmembrane region" description="Helical" evidence="3">
    <location>
        <begin position="355"/>
        <end position="378"/>
    </location>
</feature>
<proteinExistence type="predicted"/>
<dbReference type="AlphaFoldDB" id="A0A9D1MV89"/>
<feature type="transmembrane region" description="Helical" evidence="3">
    <location>
        <begin position="106"/>
        <end position="126"/>
    </location>
</feature>
<evidence type="ECO:0000313" key="5">
    <source>
        <dbReference type="Proteomes" id="UP000824125"/>
    </source>
</evidence>
<feature type="transmembrane region" description="Helical" evidence="3">
    <location>
        <begin position="468"/>
        <end position="490"/>
    </location>
</feature>
<keyword evidence="1" id="KW-0175">Coiled coil</keyword>
<feature type="transmembrane region" description="Helical" evidence="3">
    <location>
        <begin position="253"/>
        <end position="274"/>
    </location>
</feature>
<reference evidence="4" key="1">
    <citation type="submission" date="2020-10" db="EMBL/GenBank/DDBJ databases">
        <authorList>
            <person name="Gilroy R."/>
        </authorList>
    </citation>
    <scope>NUCLEOTIDE SEQUENCE</scope>
    <source>
        <strain evidence="4">CHK176-6737</strain>
    </source>
</reference>
<feature type="transmembrane region" description="Helical" evidence="3">
    <location>
        <begin position="72"/>
        <end position="94"/>
    </location>
</feature>
<dbReference type="Gene3D" id="1.20.1250.20">
    <property type="entry name" value="MFS general substrate transporter like domains"/>
    <property type="match status" value="1"/>
</dbReference>
<evidence type="ECO:0000256" key="2">
    <source>
        <dbReference type="SAM" id="MobiDB-lite"/>
    </source>
</evidence>
<feature type="transmembrane region" description="Helical" evidence="3">
    <location>
        <begin position="399"/>
        <end position="423"/>
    </location>
</feature>
<feature type="transmembrane region" description="Helical" evidence="3">
    <location>
        <begin position="132"/>
        <end position="154"/>
    </location>
</feature>
<dbReference type="SUPFAM" id="SSF103473">
    <property type="entry name" value="MFS general substrate transporter"/>
    <property type="match status" value="1"/>
</dbReference>
<dbReference type="EMBL" id="DVNM01000034">
    <property type="protein sequence ID" value="HIU69564.1"/>
    <property type="molecule type" value="Genomic_DNA"/>
</dbReference>
<sequence length="832" mass="94160">MDLNQIKKLVSDAKVYWKRPMPGRYMPFKEIFAYSFGGIGMYFMIYCIQQLTLSTTNLIIGNAIGIEPNFMYILYALSIIISFPCTAIRANIIDNARSKKGKYRPYMLYMAFPTALIVVGMVWTPYEMISSQIVKGIIVLLFNVGIQFFYMFFYEGYENLIMVLSPDSQERTDVLTIKSIVYSLAPSIATAVLPIVASWVTDDGSITDLNVYRVLYPPFAIIGLICTVYIYANTQEKIVQAKTHVVRIKFMDALRAVAKNKLFWVISLAGWVGFLENTYGQMLNWCYEYHSKGSISPAAYSILGLIVGNANLWGMLAAPFAIRKWGKKKVVIVTNILNAAFLALLYPVVRSEPEQMIWAIAMVLFMNYLMTSFGVVLTPAMNADMRDYQQYITGERIDGMFSTVGLIGTVITLATSGIVPAVYESLGINETVLQNRMNEIVEITGKTAQDMGQSAYNVLYLPDIFKEVFTVIVILSVVGAVMNVIPFFFYDMTENRQRGIIKVLQLRALFEDYGNNVLRDRDVVETIDMIEESAAFVKAQPKDLPAMKAAIKAAGSKEEKKAARKAYKGAVEYNNNIEIAGIVMEEMTKFSRPEWQYKLAQAKKLADAGLDGLTADSDETLQKALADAKAMPKGTKVQKEERSAAITSAKDRIYSKRVINEKHGGHIEPFDTSVFESLFEREDNNLAERTRLEEERSAAKKEKDRQRLEQIKTELQKLKEEKKVIDADIKKATDENSYYNKLAKPYIDAVKLVKQAENYTHYEDIKNLYDGAKQRNEEAMRLEEEKARALAAEQKAMKEKLKAEKAQKKADKKNDKADKKDVRKSGKDSKKK</sequence>
<feature type="transmembrane region" description="Helical" evidence="3">
    <location>
        <begin position="31"/>
        <end position="52"/>
    </location>
</feature>
<evidence type="ECO:0000256" key="1">
    <source>
        <dbReference type="SAM" id="Coils"/>
    </source>
</evidence>
<dbReference type="Proteomes" id="UP000824125">
    <property type="component" value="Unassembled WGS sequence"/>
</dbReference>
<organism evidence="4 5">
    <name type="scientific">Candidatus Scybalenecus merdavium</name>
    <dbReference type="NCBI Taxonomy" id="2840939"/>
    <lineage>
        <taxon>Bacteria</taxon>
        <taxon>Bacillati</taxon>
        <taxon>Bacillota</taxon>
        <taxon>Clostridia</taxon>
        <taxon>Eubacteriales</taxon>
        <taxon>Oscillospiraceae</taxon>
        <taxon>Oscillospiraceae incertae sedis</taxon>
        <taxon>Candidatus Scybalenecus</taxon>
    </lineage>
</organism>
<feature type="transmembrane region" description="Helical" evidence="3">
    <location>
        <begin position="211"/>
        <end position="232"/>
    </location>
</feature>
<dbReference type="InterPro" id="IPR036259">
    <property type="entry name" value="MFS_trans_sf"/>
</dbReference>
<feature type="compositionally biased region" description="Basic and acidic residues" evidence="2">
    <location>
        <begin position="795"/>
        <end position="832"/>
    </location>
</feature>
<protein>
    <submittedName>
        <fullName evidence="4">MFS transporter</fullName>
    </submittedName>
</protein>
<dbReference type="Pfam" id="PF13347">
    <property type="entry name" value="MFS_2"/>
    <property type="match status" value="1"/>
</dbReference>
<feature type="coiled-coil region" evidence="1">
    <location>
        <begin position="682"/>
        <end position="735"/>
    </location>
</feature>
<reference evidence="4" key="2">
    <citation type="journal article" date="2021" name="PeerJ">
        <title>Extensive microbial diversity within the chicken gut microbiome revealed by metagenomics and culture.</title>
        <authorList>
            <person name="Gilroy R."/>
            <person name="Ravi A."/>
            <person name="Getino M."/>
            <person name="Pursley I."/>
            <person name="Horton D.L."/>
            <person name="Alikhan N.F."/>
            <person name="Baker D."/>
            <person name="Gharbi K."/>
            <person name="Hall N."/>
            <person name="Watson M."/>
            <person name="Adriaenssens E.M."/>
            <person name="Foster-Nyarko E."/>
            <person name="Jarju S."/>
            <person name="Secka A."/>
            <person name="Antonio M."/>
            <person name="Oren A."/>
            <person name="Chaudhuri R.R."/>
            <person name="La Ragione R."/>
            <person name="Hildebrand F."/>
            <person name="Pallen M.J."/>
        </authorList>
    </citation>
    <scope>NUCLEOTIDE SEQUENCE</scope>
    <source>
        <strain evidence="4">CHK176-6737</strain>
    </source>
</reference>
<keyword evidence="3" id="KW-0812">Transmembrane</keyword>
<comment type="caution">
    <text evidence="4">The sequence shown here is derived from an EMBL/GenBank/DDBJ whole genome shotgun (WGS) entry which is preliminary data.</text>
</comment>
<evidence type="ECO:0000256" key="3">
    <source>
        <dbReference type="SAM" id="Phobius"/>
    </source>
</evidence>
<accession>A0A9D1MV89</accession>
<feature type="region of interest" description="Disordered" evidence="2">
    <location>
        <begin position="791"/>
        <end position="832"/>
    </location>
</feature>
<evidence type="ECO:0000313" key="4">
    <source>
        <dbReference type="EMBL" id="HIU69564.1"/>
    </source>
</evidence>
<keyword evidence="3" id="KW-0472">Membrane</keyword>
<keyword evidence="3" id="KW-1133">Transmembrane helix</keyword>
<gene>
    <name evidence="4" type="ORF">IAD23_06370</name>
</gene>
<feature type="transmembrane region" description="Helical" evidence="3">
    <location>
        <begin position="330"/>
        <end position="349"/>
    </location>
</feature>
<feature type="transmembrane region" description="Helical" evidence="3">
    <location>
        <begin position="298"/>
        <end position="318"/>
    </location>
</feature>
<name>A0A9D1MV89_9FIRM</name>
<feature type="transmembrane region" description="Helical" evidence="3">
    <location>
        <begin position="175"/>
        <end position="199"/>
    </location>
</feature>